<feature type="region of interest" description="Disordered" evidence="1">
    <location>
        <begin position="107"/>
        <end position="139"/>
    </location>
</feature>
<comment type="caution">
    <text evidence="2">The sequence shown here is derived from an EMBL/GenBank/DDBJ whole genome shotgun (WGS) entry which is preliminary data.</text>
</comment>
<organism evidence="2 3">
    <name type="scientific">Peronospora belbahrii</name>
    <dbReference type="NCBI Taxonomy" id="622444"/>
    <lineage>
        <taxon>Eukaryota</taxon>
        <taxon>Sar</taxon>
        <taxon>Stramenopiles</taxon>
        <taxon>Oomycota</taxon>
        <taxon>Peronosporomycetes</taxon>
        <taxon>Peronosporales</taxon>
        <taxon>Peronosporaceae</taxon>
        <taxon>Peronospora</taxon>
    </lineage>
</organism>
<accession>A0ABN8CP02</accession>
<dbReference type="Proteomes" id="UP001158986">
    <property type="component" value="Unassembled WGS sequence"/>
</dbReference>
<evidence type="ECO:0000313" key="2">
    <source>
        <dbReference type="EMBL" id="CAH0514717.1"/>
    </source>
</evidence>
<evidence type="ECO:0000313" key="3">
    <source>
        <dbReference type="Proteomes" id="UP001158986"/>
    </source>
</evidence>
<sequence length="208" mass="22945">MKETHLHNVVQAIAALNRHKLVPPKLLHTPSVEVQSPATVATDVPENRTVQQASTPSPDLDSAAVVVTPKRYQFVREPLTNPRLEVAHSNSDYPMSPATEELEGMTELERIDEEFSTPISRSRGRRKEPASAPENSDNSSAFARLQWHLDAVRAIPAYQAASAVAHPDTEPSAPYEYGDLASALAARIHFLGSTTLKWKETLSRYCPE</sequence>
<name>A0ABN8CP02_9STRA</name>
<evidence type="ECO:0000256" key="1">
    <source>
        <dbReference type="SAM" id="MobiDB-lite"/>
    </source>
</evidence>
<reference evidence="2 3" key="1">
    <citation type="submission" date="2021-11" db="EMBL/GenBank/DDBJ databases">
        <authorList>
            <person name="Islam A."/>
            <person name="Islam S."/>
            <person name="Flora M.S."/>
            <person name="Rahman M."/>
            <person name="Ziaur R.M."/>
            <person name="Epstein J.H."/>
            <person name="Hassan M."/>
            <person name="Klassen M."/>
            <person name="Woodard K."/>
            <person name="Webb A."/>
            <person name="Webby R.J."/>
            <person name="El Zowalaty M.E."/>
        </authorList>
    </citation>
    <scope>NUCLEOTIDE SEQUENCE [LARGE SCALE GENOMIC DNA]</scope>
    <source>
        <strain evidence="2">Pbs1</strain>
    </source>
</reference>
<keyword evidence="3" id="KW-1185">Reference proteome</keyword>
<protein>
    <submittedName>
        <fullName evidence="2">Uncharacterized protein</fullName>
    </submittedName>
</protein>
<proteinExistence type="predicted"/>
<gene>
    <name evidence="2" type="ORF">PBS001_LOCUS1457</name>
</gene>
<dbReference type="EMBL" id="CAKLCB010000083">
    <property type="protein sequence ID" value="CAH0514717.1"/>
    <property type="molecule type" value="Genomic_DNA"/>
</dbReference>